<dbReference type="Gene3D" id="3.40.50.2300">
    <property type="match status" value="1"/>
</dbReference>
<dbReference type="SUPFAM" id="SSF52172">
    <property type="entry name" value="CheY-like"/>
    <property type="match status" value="1"/>
</dbReference>
<evidence type="ECO:0000259" key="7">
    <source>
        <dbReference type="PROSITE" id="PS51755"/>
    </source>
</evidence>
<keyword evidence="3" id="KW-0804">Transcription</keyword>
<comment type="caution">
    <text evidence="8">The sequence shown here is derived from an EMBL/GenBank/DDBJ whole genome shotgun (WGS) entry which is preliminary data.</text>
</comment>
<dbReference type="PROSITE" id="PS50110">
    <property type="entry name" value="RESPONSE_REGULATORY"/>
    <property type="match status" value="1"/>
</dbReference>
<dbReference type="PANTHER" id="PTHR48111">
    <property type="entry name" value="REGULATOR OF RPOS"/>
    <property type="match status" value="1"/>
</dbReference>
<dbReference type="SMART" id="SM00862">
    <property type="entry name" value="Trans_reg_C"/>
    <property type="match status" value="1"/>
</dbReference>
<dbReference type="CDD" id="cd00383">
    <property type="entry name" value="trans_reg_C"/>
    <property type="match status" value="1"/>
</dbReference>
<dbReference type="InterPro" id="IPR036388">
    <property type="entry name" value="WH-like_DNA-bd_sf"/>
</dbReference>
<dbReference type="PROSITE" id="PS51755">
    <property type="entry name" value="OMPR_PHOB"/>
    <property type="match status" value="1"/>
</dbReference>
<keyword evidence="9" id="KW-1185">Reference proteome</keyword>
<reference evidence="8 9" key="1">
    <citation type="submission" date="2023-08" db="EMBL/GenBank/DDBJ databases">
        <title>Implementing the SeqCode for naming new Mesorhizobium species isolated from Vachellia karroo root nodules.</title>
        <authorList>
            <person name="Van Lill M."/>
        </authorList>
    </citation>
    <scope>NUCLEOTIDE SEQUENCE [LARGE SCALE GENOMIC DNA]</scope>
    <source>
        <strain evidence="8 9">VK24D</strain>
    </source>
</reference>
<dbReference type="InterPro" id="IPR011006">
    <property type="entry name" value="CheY-like_superfamily"/>
</dbReference>
<evidence type="ECO:0000313" key="8">
    <source>
        <dbReference type="EMBL" id="MDX8482029.1"/>
    </source>
</evidence>
<feature type="DNA-binding region" description="OmpR/PhoB-type" evidence="5">
    <location>
        <begin position="124"/>
        <end position="218"/>
    </location>
</feature>
<organism evidence="8 9">
    <name type="scientific">Mesorhizobium album</name>
    <dbReference type="NCBI Taxonomy" id="3072314"/>
    <lineage>
        <taxon>Bacteria</taxon>
        <taxon>Pseudomonadati</taxon>
        <taxon>Pseudomonadota</taxon>
        <taxon>Alphaproteobacteria</taxon>
        <taxon>Hyphomicrobiales</taxon>
        <taxon>Phyllobacteriaceae</taxon>
        <taxon>Mesorhizobium</taxon>
    </lineage>
</organism>
<dbReference type="InterPro" id="IPR001789">
    <property type="entry name" value="Sig_transdc_resp-reg_receiver"/>
</dbReference>
<evidence type="ECO:0000259" key="6">
    <source>
        <dbReference type="PROSITE" id="PS50110"/>
    </source>
</evidence>
<evidence type="ECO:0000256" key="1">
    <source>
        <dbReference type="ARBA" id="ARBA00023015"/>
    </source>
</evidence>
<dbReference type="SMART" id="SM00448">
    <property type="entry name" value="REC"/>
    <property type="match status" value="1"/>
</dbReference>
<keyword evidence="1" id="KW-0805">Transcription regulation</keyword>
<dbReference type="InterPro" id="IPR001867">
    <property type="entry name" value="OmpR/PhoB-type_DNA-bd"/>
</dbReference>
<evidence type="ECO:0000256" key="3">
    <source>
        <dbReference type="ARBA" id="ARBA00023163"/>
    </source>
</evidence>
<gene>
    <name evidence="8" type="ORF">RFN28_26725</name>
</gene>
<feature type="domain" description="Response regulatory" evidence="6">
    <location>
        <begin position="2"/>
        <end position="116"/>
    </location>
</feature>
<dbReference type="Proteomes" id="UP001287059">
    <property type="component" value="Unassembled WGS sequence"/>
</dbReference>
<dbReference type="EMBL" id="JAVIIW010000041">
    <property type="protein sequence ID" value="MDX8482029.1"/>
    <property type="molecule type" value="Genomic_DNA"/>
</dbReference>
<dbReference type="RefSeq" id="WP_320290172.1">
    <property type="nucleotide sequence ID" value="NZ_JAVIIW010000041.1"/>
</dbReference>
<dbReference type="Gene3D" id="1.10.10.10">
    <property type="entry name" value="Winged helix-like DNA-binding domain superfamily/Winged helix DNA-binding domain"/>
    <property type="match status" value="1"/>
</dbReference>
<evidence type="ECO:0000313" key="9">
    <source>
        <dbReference type="Proteomes" id="UP001287059"/>
    </source>
</evidence>
<dbReference type="Pfam" id="PF00486">
    <property type="entry name" value="Trans_reg_C"/>
    <property type="match status" value="1"/>
</dbReference>
<name>A0ABU4Y515_9HYPH</name>
<evidence type="ECO:0000256" key="2">
    <source>
        <dbReference type="ARBA" id="ARBA00023125"/>
    </source>
</evidence>
<sequence>MRLLLVEDDLILGSSLKKALEKHAYGVDWMKDGEAAIAGLEDLAFDVVVLDVNLPGVNGIEVLRSARKKRNAVPILLLTARDTSLQKVEGLDNGADDYLVKPFDLDELLARLRALIRRREGRTDIILKSGDIEMDPAAMVVRGAEGQIAMTAKEFQLLKLLMERAGKYVTKSDIEYALYSADSAVESNTTEVIIYNLRRKLGAEFIRSIRGVGYMIEP</sequence>
<accession>A0ABU4Y515</accession>
<dbReference type="InterPro" id="IPR039420">
    <property type="entry name" value="WalR-like"/>
</dbReference>
<dbReference type="PANTHER" id="PTHR48111:SF67">
    <property type="entry name" value="TRANSCRIPTIONAL REGULATORY PROTEIN TCTD"/>
    <property type="match status" value="1"/>
</dbReference>
<protein>
    <submittedName>
        <fullName evidence="8">Response regulator transcription factor</fullName>
    </submittedName>
</protein>
<keyword evidence="2 5" id="KW-0238">DNA-binding</keyword>
<feature type="domain" description="OmpR/PhoB-type" evidence="7">
    <location>
        <begin position="124"/>
        <end position="218"/>
    </location>
</feature>
<dbReference type="Gene3D" id="6.10.250.690">
    <property type="match status" value="1"/>
</dbReference>
<keyword evidence="4" id="KW-0597">Phosphoprotein</keyword>
<evidence type="ECO:0000256" key="5">
    <source>
        <dbReference type="PROSITE-ProRule" id="PRU01091"/>
    </source>
</evidence>
<dbReference type="Pfam" id="PF00072">
    <property type="entry name" value="Response_reg"/>
    <property type="match status" value="1"/>
</dbReference>
<proteinExistence type="predicted"/>
<feature type="modified residue" description="4-aspartylphosphate" evidence="4">
    <location>
        <position position="51"/>
    </location>
</feature>
<evidence type="ECO:0000256" key="4">
    <source>
        <dbReference type="PROSITE-ProRule" id="PRU00169"/>
    </source>
</evidence>